<dbReference type="InParanoid" id="B6ILQ9"/>
<evidence type="ECO:0000313" key="2">
    <source>
        <dbReference type="Proteomes" id="UP000008549"/>
    </source>
</evidence>
<gene>
    <name evidence="1" type="ORF">CBG26076</name>
    <name evidence="1" type="ORF">CBG_26076</name>
</gene>
<dbReference type="KEGG" id="cbr:CBG_26076"/>
<dbReference type="RefSeq" id="XP_045100397.1">
    <property type="nucleotide sequence ID" value="XM_045243532.1"/>
</dbReference>
<name>B6ILQ9_CAEBR</name>
<dbReference type="Proteomes" id="UP000008549">
    <property type="component" value="Unassembled WGS sequence"/>
</dbReference>
<sequence>MNIMSFLDLKSLWPRKINLKNLGHRVLWSRKHIECKLGHLWTISKNNLSRYLKKKNYKEVKFEGLNSLLIKIEMR</sequence>
<dbReference type="HOGENOM" id="CLU_2673324_0_0_1"/>
<keyword evidence="2" id="KW-1185">Reference proteome</keyword>
<dbReference type="CTD" id="68917558"/>
<reference evidence="1 2" key="1">
    <citation type="journal article" date="2003" name="PLoS Biol.">
        <title>The genome sequence of Caenorhabditis briggsae: a platform for comparative genomics.</title>
        <authorList>
            <person name="Stein L.D."/>
            <person name="Bao Z."/>
            <person name="Blasiar D."/>
            <person name="Blumenthal T."/>
            <person name="Brent M.R."/>
            <person name="Chen N."/>
            <person name="Chinwalla A."/>
            <person name="Clarke L."/>
            <person name="Clee C."/>
            <person name="Coghlan A."/>
            <person name="Coulson A."/>
            <person name="D'Eustachio P."/>
            <person name="Fitch D.H."/>
            <person name="Fulton L.A."/>
            <person name="Fulton R.E."/>
            <person name="Griffiths-Jones S."/>
            <person name="Harris T.W."/>
            <person name="Hillier L.W."/>
            <person name="Kamath R."/>
            <person name="Kuwabara P.E."/>
            <person name="Mardis E.R."/>
            <person name="Marra M.A."/>
            <person name="Miner T.L."/>
            <person name="Minx P."/>
            <person name="Mullikin J.C."/>
            <person name="Plumb R.W."/>
            <person name="Rogers J."/>
            <person name="Schein J.E."/>
            <person name="Sohrmann M."/>
            <person name="Spieth J."/>
            <person name="Stajich J.E."/>
            <person name="Wei C."/>
            <person name="Willey D."/>
            <person name="Wilson R.K."/>
            <person name="Durbin R."/>
            <person name="Waterston R.H."/>
        </authorList>
    </citation>
    <scope>NUCLEOTIDE SEQUENCE [LARGE SCALE GENOMIC DNA]</scope>
    <source>
        <strain evidence="1 2">AF16</strain>
    </source>
</reference>
<evidence type="ECO:0000313" key="1">
    <source>
        <dbReference type="EMBL" id="CAS00839.1"/>
    </source>
</evidence>
<dbReference type="GeneID" id="68917558"/>
<organism evidence="1 2">
    <name type="scientific">Caenorhabditis briggsae</name>
    <dbReference type="NCBI Taxonomy" id="6238"/>
    <lineage>
        <taxon>Eukaryota</taxon>
        <taxon>Metazoa</taxon>
        <taxon>Ecdysozoa</taxon>
        <taxon>Nematoda</taxon>
        <taxon>Chromadorea</taxon>
        <taxon>Rhabditida</taxon>
        <taxon>Rhabditina</taxon>
        <taxon>Rhabditomorpha</taxon>
        <taxon>Rhabditoidea</taxon>
        <taxon>Rhabditidae</taxon>
        <taxon>Peloderinae</taxon>
        <taxon>Caenorhabditis</taxon>
    </lineage>
</organism>
<reference evidence="1 2" key="2">
    <citation type="journal article" date="2011" name="PLoS Genet.">
        <title>Caenorhabditis briggsae recombinant inbred line genotypes reveal inter-strain incompatibility and the evolution of recombination.</title>
        <authorList>
            <person name="Ross J.A."/>
            <person name="Koboldt D.C."/>
            <person name="Staisch J.E."/>
            <person name="Chamberlin H.M."/>
            <person name="Gupta B.P."/>
            <person name="Miller R.D."/>
            <person name="Baird S.E."/>
            <person name="Haag E.S."/>
        </authorList>
    </citation>
    <scope>NUCLEOTIDE SEQUENCE [LARGE SCALE GENOMIC DNA]</scope>
    <source>
        <strain evidence="1 2">AF16</strain>
    </source>
</reference>
<protein>
    <submittedName>
        <fullName evidence="1">Protein CBG26076</fullName>
    </submittedName>
</protein>
<dbReference type="EMBL" id="HE600975">
    <property type="protein sequence ID" value="CAS00839.1"/>
    <property type="molecule type" value="Genomic_DNA"/>
</dbReference>
<dbReference type="AlphaFoldDB" id="B6ILQ9"/>
<accession>B6ILQ9</accession>
<proteinExistence type="predicted"/>